<evidence type="ECO:0000256" key="1">
    <source>
        <dbReference type="ARBA" id="ARBA00022475"/>
    </source>
</evidence>
<feature type="domain" description="Glycosyl transferase family 51" evidence="13">
    <location>
        <begin position="73"/>
        <end position="232"/>
    </location>
</feature>
<comment type="subcellular location">
    <subcellularLocation>
        <location evidence="11">Cell inner membrane</location>
        <topology evidence="11">Single-pass membrane protein</topology>
    </subcellularLocation>
</comment>
<comment type="pathway">
    <text evidence="11">Cell wall biogenesis; peptidoglycan biosynthesis.</text>
</comment>
<keyword evidence="8 11" id="KW-1133">Transmembrane helix</keyword>
<gene>
    <name evidence="11" type="primary">mtgA</name>
    <name evidence="14" type="ORF">CBW24_00775</name>
</gene>
<evidence type="ECO:0000256" key="7">
    <source>
        <dbReference type="ARBA" id="ARBA00022984"/>
    </source>
</evidence>
<evidence type="ECO:0000256" key="9">
    <source>
        <dbReference type="ARBA" id="ARBA00023136"/>
    </source>
</evidence>
<evidence type="ECO:0000256" key="2">
    <source>
        <dbReference type="ARBA" id="ARBA00022519"/>
    </source>
</evidence>
<keyword evidence="1 11" id="KW-1003">Cell membrane</keyword>
<dbReference type="EC" id="2.4.99.28" evidence="11"/>
<evidence type="ECO:0000313" key="14">
    <source>
        <dbReference type="EMBL" id="ATI40688.1"/>
    </source>
</evidence>
<protein>
    <recommendedName>
        <fullName evidence="11">Biosynthetic peptidoglycan transglycosylase</fullName>
        <ecNumber evidence="11">2.4.99.28</ecNumber>
    </recommendedName>
    <alternativeName>
        <fullName evidence="11">Glycan polymerase</fullName>
    </alternativeName>
    <alternativeName>
        <fullName evidence="11">Peptidoglycan glycosyltransferase MtgA</fullName>
        <shortName evidence="11">PGT</shortName>
    </alternativeName>
</protein>
<evidence type="ECO:0000256" key="11">
    <source>
        <dbReference type="HAMAP-Rule" id="MF_00766"/>
    </source>
</evidence>
<dbReference type="HAMAP" id="MF_00766">
    <property type="entry name" value="PGT_MtgA"/>
    <property type="match status" value="1"/>
</dbReference>
<feature type="region of interest" description="Disordered" evidence="12">
    <location>
        <begin position="1"/>
        <end position="25"/>
    </location>
</feature>
<name>A0A291LW34_9RHOB</name>
<evidence type="ECO:0000256" key="3">
    <source>
        <dbReference type="ARBA" id="ARBA00022676"/>
    </source>
</evidence>
<evidence type="ECO:0000256" key="4">
    <source>
        <dbReference type="ARBA" id="ARBA00022679"/>
    </source>
</evidence>
<comment type="function">
    <text evidence="11">Peptidoglycan polymerase that catalyzes glycan chain elongation from lipid-linked precursors.</text>
</comment>
<feature type="transmembrane region" description="Helical" evidence="11">
    <location>
        <begin position="35"/>
        <end position="56"/>
    </location>
</feature>
<dbReference type="PANTHER" id="PTHR30400:SF0">
    <property type="entry name" value="BIOSYNTHETIC PEPTIDOGLYCAN TRANSGLYCOSYLASE"/>
    <property type="match status" value="1"/>
</dbReference>
<keyword evidence="3 11" id="KW-0328">Glycosyltransferase</keyword>
<dbReference type="EMBL" id="CP021404">
    <property type="protein sequence ID" value="ATI40688.1"/>
    <property type="molecule type" value="Genomic_DNA"/>
</dbReference>
<keyword evidence="10 11" id="KW-0961">Cell wall biogenesis/degradation</keyword>
<keyword evidence="9 11" id="KW-0472">Membrane</keyword>
<evidence type="ECO:0000256" key="8">
    <source>
        <dbReference type="ARBA" id="ARBA00022989"/>
    </source>
</evidence>
<dbReference type="KEGG" id="cmag:CBW24_00775"/>
<evidence type="ECO:0000256" key="12">
    <source>
        <dbReference type="SAM" id="MobiDB-lite"/>
    </source>
</evidence>
<dbReference type="GO" id="GO:0005886">
    <property type="term" value="C:plasma membrane"/>
    <property type="evidence" value="ECO:0007669"/>
    <property type="project" value="UniProtKB-SubCell"/>
</dbReference>
<evidence type="ECO:0000256" key="10">
    <source>
        <dbReference type="ARBA" id="ARBA00023316"/>
    </source>
</evidence>
<comment type="catalytic activity">
    <reaction evidence="11">
        <text>[GlcNAc-(1-&gt;4)-Mur2Ac(oyl-L-Ala-gamma-D-Glu-L-Lys-D-Ala-D-Ala)](n)-di-trans,octa-cis-undecaprenyl diphosphate + beta-D-GlcNAc-(1-&gt;4)-Mur2Ac(oyl-L-Ala-gamma-D-Glu-L-Lys-D-Ala-D-Ala)-di-trans,octa-cis-undecaprenyl diphosphate = [GlcNAc-(1-&gt;4)-Mur2Ac(oyl-L-Ala-gamma-D-Glu-L-Lys-D-Ala-D-Ala)](n+1)-di-trans,octa-cis-undecaprenyl diphosphate + di-trans,octa-cis-undecaprenyl diphosphate + H(+)</text>
        <dbReference type="Rhea" id="RHEA:23708"/>
        <dbReference type="Rhea" id="RHEA-COMP:9602"/>
        <dbReference type="Rhea" id="RHEA-COMP:9603"/>
        <dbReference type="ChEBI" id="CHEBI:15378"/>
        <dbReference type="ChEBI" id="CHEBI:58405"/>
        <dbReference type="ChEBI" id="CHEBI:60033"/>
        <dbReference type="ChEBI" id="CHEBI:78435"/>
        <dbReference type="EC" id="2.4.99.28"/>
    </reaction>
</comment>
<comment type="similarity">
    <text evidence="11">Belongs to the glycosyltransferase 51 family.</text>
</comment>
<dbReference type="GO" id="GO:0009252">
    <property type="term" value="P:peptidoglycan biosynthetic process"/>
    <property type="evidence" value="ECO:0007669"/>
    <property type="project" value="UniProtKB-UniRule"/>
</dbReference>
<organism evidence="14 15">
    <name type="scientific">Pacificitalea manganoxidans</name>
    <dbReference type="NCBI Taxonomy" id="1411902"/>
    <lineage>
        <taxon>Bacteria</taxon>
        <taxon>Pseudomonadati</taxon>
        <taxon>Pseudomonadota</taxon>
        <taxon>Alphaproteobacteria</taxon>
        <taxon>Rhodobacterales</taxon>
        <taxon>Paracoccaceae</taxon>
        <taxon>Pacificitalea</taxon>
    </lineage>
</organism>
<evidence type="ECO:0000313" key="15">
    <source>
        <dbReference type="Proteomes" id="UP000219050"/>
    </source>
</evidence>
<dbReference type="Gene3D" id="1.10.3810.10">
    <property type="entry name" value="Biosynthetic peptidoglycan transglycosylase-like"/>
    <property type="match status" value="1"/>
</dbReference>
<dbReference type="GO" id="GO:0071555">
    <property type="term" value="P:cell wall organization"/>
    <property type="evidence" value="ECO:0007669"/>
    <property type="project" value="UniProtKB-KW"/>
</dbReference>
<dbReference type="Pfam" id="PF00912">
    <property type="entry name" value="Transgly"/>
    <property type="match status" value="1"/>
</dbReference>
<dbReference type="GO" id="GO:0009274">
    <property type="term" value="C:peptidoglycan-based cell wall"/>
    <property type="evidence" value="ECO:0007669"/>
    <property type="project" value="InterPro"/>
</dbReference>
<keyword evidence="15" id="KW-1185">Reference proteome</keyword>
<dbReference type="AlphaFoldDB" id="A0A291LW34"/>
<dbReference type="OrthoDB" id="9766909at2"/>
<sequence>MARAAKSRRSTGSGRKSTARGKRGGKPVRAILRRVAPWLLAPVVLVFLLILLFSFANPPTTHTMWREARRLGEVEQQWVGINAVAPVMLRSVVAAEDANFCEHWGFDMAAIRNALDNNARFGGSTISQQTVKNVFLWQDRSWLRKAMEGVITPVVETVWSKRRILEVYLNVAEFGEGVFGIEAAAWRHFRVAPANLSAQQAALLAAVLPNPKERSASNPSAYVRRRAARIADGAATIRKDGRASCFED</sequence>
<dbReference type="UniPathway" id="UPA00219"/>
<accession>A0A291LW34</accession>
<dbReference type="NCBIfam" id="TIGR02070">
    <property type="entry name" value="mono_pep_trsgly"/>
    <property type="match status" value="1"/>
</dbReference>
<keyword evidence="2 11" id="KW-0997">Cell inner membrane</keyword>
<evidence type="ECO:0000256" key="6">
    <source>
        <dbReference type="ARBA" id="ARBA00022960"/>
    </source>
</evidence>
<dbReference type="GO" id="GO:0008955">
    <property type="term" value="F:peptidoglycan glycosyltransferase activity"/>
    <property type="evidence" value="ECO:0007669"/>
    <property type="project" value="UniProtKB-UniRule"/>
</dbReference>
<dbReference type="InterPro" id="IPR001264">
    <property type="entry name" value="Glyco_trans_51"/>
</dbReference>
<evidence type="ECO:0000259" key="13">
    <source>
        <dbReference type="Pfam" id="PF00912"/>
    </source>
</evidence>
<dbReference type="RefSeq" id="WP_097372350.1">
    <property type="nucleotide sequence ID" value="NZ_CP021404.1"/>
</dbReference>
<dbReference type="InterPro" id="IPR036950">
    <property type="entry name" value="PBP_transglycosylase"/>
</dbReference>
<reference evidence="14 15" key="1">
    <citation type="submission" date="2017-05" db="EMBL/GenBank/DDBJ databases">
        <title>Comparative genomic and metabolic analysis of manganese-oxidizing mechanisms in Celeribater manganoxidans DY25T: its adaption to the environment of polymetallic nodule.</title>
        <authorList>
            <person name="Wang X."/>
        </authorList>
    </citation>
    <scope>NUCLEOTIDE SEQUENCE [LARGE SCALE GENOMIC DNA]</scope>
    <source>
        <strain evidence="14 15">DY25</strain>
    </source>
</reference>
<keyword evidence="4 11" id="KW-0808">Transferase</keyword>
<dbReference type="PANTHER" id="PTHR30400">
    <property type="entry name" value="MONOFUNCTIONAL BIOSYNTHETIC PEPTIDOGLYCAN TRANSGLYCOSYLASE"/>
    <property type="match status" value="1"/>
</dbReference>
<dbReference type="GO" id="GO:0008360">
    <property type="term" value="P:regulation of cell shape"/>
    <property type="evidence" value="ECO:0007669"/>
    <property type="project" value="UniProtKB-KW"/>
</dbReference>
<keyword evidence="7 11" id="KW-0573">Peptidoglycan synthesis</keyword>
<dbReference type="InterPro" id="IPR011812">
    <property type="entry name" value="Pep_trsgly"/>
</dbReference>
<dbReference type="GO" id="GO:0016763">
    <property type="term" value="F:pentosyltransferase activity"/>
    <property type="evidence" value="ECO:0007669"/>
    <property type="project" value="InterPro"/>
</dbReference>
<evidence type="ECO:0000256" key="5">
    <source>
        <dbReference type="ARBA" id="ARBA00022692"/>
    </source>
</evidence>
<dbReference type="InterPro" id="IPR023346">
    <property type="entry name" value="Lysozyme-like_dom_sf"/>
</dbReference>
<keyword evidence="5 11" id="KW-0812">Transmembrane</keyword>
<proteinExistence type="inferred from homology"/>
<dbReference type="Proteomes" id="UP000219050">
    <property type="component" value="Chromosome"/>
</dbReference>
<dbReference type="SUPFAM" id="SSF53955">
    <property type="entry name" value="Lysozyme-like"/>
    <property type="match status" value="1"/>
</dbReference>
<keyword evidence="6 11" id="KW-0133">Cell shape</keyword>